<dbReference type="SMR" id="G4NDN6"/>
<proteinExistence type="predicted"/>
<dbReference type="EMBL" id="CM001235">
    <property type="protein sequence ID" value="EHA48474.1"/>
    <property type="molecule type" value="Genomic_DNA"/>
</dbReference>
<dbReference type="Proteomes" id="UP000009058">
    <property type="component" value="Chromosome 5"/>
</dbReference>
<dbReference type="RefSeq" id="XP_003718058.1">
    <property type="nucleotide sequence ID" value="XM_003718010.1"/>
</dbReference>
<dbReference type="HOGENOM" id="CLU_2306668_0_0_1"/>
<accession>G4NDN6</accession>
<evidence type="ECO:0000313" key="3">
    <source>
        <dbReference type="Proteomes" id="UP000009058"/>
    </source>
</evidence>
<keyword evidence="3" id="KW-1185">Reference proteome</keyword>
<dbReference type="InterPro" id="IPR018554">
    <property type="entry name" value="FRQ"/>
</dbReference>
<dbReference type="GO" id="GO:0005634">
    <property type="term" value="C:nucleus"/>
    <property type="evidence" value="ECO:0007669"/>
    <property type="project" value="InterPro"/>
</dbReference>
<feature type="region of interest" description="Disordered" evidence="1">
    <location>
        <begin position="1"/>
        <end position="100"/>
    </location>
</feature>
<gene>
    <name evidence="2" type="ORF">MGG_17345</name>
</gene>
<dbReference type="InParanoid" id="G4NDN6"/>
<dbReference type="STRING" id="242507.G4NDN6"/>
<name>G4NDN6_PYRO7</name>
<protein>
    <submittedName>
        <fullName evidence="2">Uncharacterized protein</fullName>
    </submittedName>
</protein>
<dbReference type="AlphaFoldDB" id="G4NDN6"/>
<dbReference type="VEuPathDB" id="FungiDB:MGG_17345"/>
<dbReference type="KEGG" id="mgr:MGG_17345"/>
<feature type="compositionally biased region" description="Polar residues" evidence="1">
    <location>
        <begin position="70"/>
        <end position="82"/>
    </location>
</feature>
<evidence type="ECO:0000313" key="2">
    <source>
        <dbReference type="EMBL" id="EHA48474.1"/>
    </source>
</evidence>
<dbReference type="GO" id="GO:0007623">
    <property type="term" value="P:circadian rhythm"/>
    <property type="evidence" value="ECO:0007669"/>
    <property type="project" value="InterPro"/>
</dbReference>
<dbReference type="Pfam" id="PF09421">
    <property type="entry name" value="FRQ"/>
    <property type="match status" value="1"/>
</dbReference>
<organism evidence="2 3">
    <name type="scientific">Pyricularia oryzae (strain 70-15 / ATCC MYA-4617 / FGSC 8958)</name>
    <name type="common">Rice blast fungus</name>
    <name type="synonym">Magnaporthe oryzae</name>
    <dbReference type="NCBI Taxonomy" id="242507"/>
    <lineage>
        <taxon>Eukaryota</taxon>
        <taxon>Fungi</taxon>
        <taxon>Dikarya</taxon>
        <taxon>Ascomycota</taxon>
        <taxon>Pezizomycotina</taxon>
        <taxon>Sordariomycetes</taxon>
        <taxon>Sordariomycetidae</taxon>
        <taxon>Magnaporthales</taxon>
        <taxon>Pyriculariaceae</taxon>
        <taxon>Pyricularia</taxon>
    </lineage>
</organism>
<dbReference type="GO" id="GO:0006355">
    <property type="term" value="P:regulation of DNA-templated transcription"/>
    <property type="evidence" value="ECO:0007669"/>
    <property type="project" value="InterPro"/>
</dbReference>
<reference key="2">
    <citation type="submission" date="2011-05" db="EMBL/GenBank/DDBJ databases">
        <title>The Genome Sequence of Magnaporthe oryzae 70-15.</title>
        <authorList>
            <consortium name="The Broad Institute Genome Sequencing Platform"/>
            <person name="Ma L.-J."/>
            <person name="Dead R."/>
            <person name="Young S.K."/>
            <person name="Zeng Q."/>
            <person name="Gargeya S."/>
            <person name="Fitzgerald M."/>
            <person name="Haas B."/>
            <person name="Abouelleil A."/>
            <person name="Alvarado L."/>
            <person name="Arachchi H.M."/>
            <person name="Berlin A."/>
            <person name="Brown A."/>
            <person name="Chapman S.B."/>
            <person name="Chen Z."/>
            <person name="Dunbar C."/>
            <person name="Freedman E."/>
            <person name="Gearin G."/>
            <person name="Gellesch M."/>
            <person name="Goldberg J."/>
            <person name="Griggs A."/>
            <person name="Gujja S."/>
            <person name="Heiman D."/>
            <person name="Howarth C."/>
            <person name="Larson L."/>
            <person name="Lui A."/>
            <person name="MacDonald P.J.P."/>
            <person name="Mehta T."/>
            <person name="Montmayeur A."/>
            <person name="Murphy C."/>
            <person name="Neiman D."/>
            <person name="Pearson M."/>
            <person name="Priest M."/>
            <person name="Roberts A."/>
            <person name="Saif S."/>
            <person name="Shea T."/>
            <person name="Shenoy N."/>
            <person name="Sisk P."/>
            <person name="Stolte C."/>
            <person name="Sykes S."/>
            <person name="Yandava C."/>
            <person name="Wortman J."/>
            <person name="Nusbaum C."/>
            <person name="Birren B."/>
        </authorList>
    </citation>
    <scope>NUCLEOTIDE SEQUENCE</scope>
    <source>
        <strain>70-15</strain>
    </source>
</reference>
<dbReference type="GeneID" id="12984008"/>
<evidence type="ECO:0000256" key="1">
    <source>
        <dbReference type="SAM" id="MobiDB-lite"/>
    </source>
</evidence>
<sequence length="100" mass="11236">MQRMPKAIDLSDTGHPLPRRSPPRQVASKGKKAHNASPGDRDDESGSSGRLRRNSTDESNETGHSDPRQWFNQSNQNPSYDMNNMEAVVEAYGDAKQQRR</sequence>
<dbReference type="OrthoDB" id="2536795at2759"/>
<dbReference type="GO" id="GO:0005737">
    <property type="term" value="C:cytoplasm"/>
    <property type="evidence" value="ECO:0007669"/>
    <property type="project" value="InterPro"/>
</dbReference>
<reference evidence="2 3" key="1">
    <citation type="journal article" date="2005" name="Nature">
        <title>The genome sequence of the rice blast fungus Magnaporthe grisea.</title>
        <authorList>
            <person name="Dean R.A."/>
            <person name="Talbot N.J."/>
            <person name="Ebbole D.J."/>
            <person name="Farman M.L."/>
            <person name="Mitchell T.K."/>
            <person name="Orbach M.J."/>
            <person name="Thon M."/>
            <person name="Kulkarni R."/>
            <person name="Xu J.R."/>
            <person name="Pan H."/>
            <person name="Read N.D."/>
            <person name="Lee Y.H."/>
            <person name="Carbone I."/>
            <person name="Brown D."/>
            <person name="Oh Y.Y."/>
            <person name="Donofrio N."/>
            <person name="Jeong J.S."/>
            <person name="Soanes D.M."/>
            <person name="Djonovic S."/>
            <person name="Kolomiets E."/>
            <person name="Rehmeyer C."/>
            <person name="Li W."/>
            <person name="Harding M."/>
            <person name="Kim S."/>
            <person name="Lebrun M.H."/>
            <person name="Bohnert H."/>
            <person name="Coughlan S."/>
            <person name="Butler J."/>
            <person name="Calvo S."/>
            <person name="Ma L.J."/>
            <person name="Nicol R."/>
            <person name="Purcell S."/>
            <person name="Nusbaum C."/>
            <person name="Galagan J.E."/>
            <person name="Birren B.W."/>
        </authorList>
    </citation>
    <scope>NUCLEOTIDE SEQUENCE [LARGE SCALE GENOMIC DNA]</scope>
    <source>
        <strain evidence="3">70-15 / ATCC MYA-4617 / FGSC 8958</strain>
    </source>
</reference>